<dbReference type="RefSeq" id="WP_060917163.1">
    <property type="nucleotide sequence ID" value="NZ_KQ959999.1"/>
</dbReference>
<feature type="domain" description="Bacteriophage T5 Orf172 DNA-binding" evidence="1">
    <location>
        <begin position="88"/>
        <end position="171"/>
    </location>
</feature>
<evidence type="ECO:0000313" key="3">
    <source>
        <dbReference type="Proteomes" id="UP000070483"/>
    </source>
</evidence>
<evidence type="ECO:0000259" key="1">
    <source>
        <dbReference type="SMART" id="SM00974"/>
    </source>
</evidence>
<name>A0A134ARL8_9FUSO</name>
<gene>
    <name evidence="2" type="ORF">HMPREF3180_00054</name>
</gene>
<comment type="caution">
    <text evidence="2">The sequence shown here is derived from an EMBL/GenBank/DDBJ whole genome shotgun (WGS) entry which is preliminary data.</text>
</comment>
<dbReference type="SMART" id="SM00974">
    <property type="entry name" value="T5orf172"/>
    <property type="match status" value="1"/>
</dbReference>
<dbReference type="Pfam" id="PF13455">
    <property type="entry name" value="MUG113"/>
    <property type="match status" value="1"/>
</dbReference>
<dbReference type="EMBL" id="LSDD01000004">
    <property type="protein sequence ID" value="KXB70260.1"/>
    <property type="molecule type" value="Genomic_DNA"/>
</dbReference>
<keyword evidence="3" id="KW-1185">Reference proteome</keyword>
<evidence type="ECO:0000313" key="2">
    <source>
        <dbReference type="EMBL" id="KXB70260.1"/>
    </source>
</evidence>
<dbReference type="OrthoDB" id="9813719at2"/>
<dbReference type="STRING" id="157687.HMPREF3180_00054"/>
<proteinExistence type="predicted"/>
<protein>
    <recommendedName>
        <fullName evidence="1">Bacteriophage T5 Orf172 DNA-binding domain-containing protein</fullName>
    </recommendedName>
</protein>
<sequence length="207" mass="23808">MNINFNDINIPKPYIPEELPINLDGILLNREMFNLITTASNEMGIYKGFLSNTPNPILLISPLLIQEAVLSSKIEGTHATLEDFLNYEAGNKMFKIGMTRRLDPQERVNEIGSASVPFKIDVHSFIFSENAVELEKTLRKRLNDKRVNKVNLRKEFFYSTVDELEELVNELDPTAVFNKTMLAKEYNQTTSVSSDEYVIEYEDDLYD</sequence>
<dbReference type="PATRIC" id="fig|157687.3.peg.56"/>
<dbReference type="Pfam" id="PF13784">
    <property type="entry name" value="Fic_N"/>
    <property type="match status" value="1"/>
</dbReference>
<organism evidence="2 3">
    <name type="scientific">Leptotrichia wadei</name>
    <dbReference type="NCBI Taxonomy" id="157687"/>
    <lineage>
        <taxon>Bacteria</taxon>
        <taxon>Fusobacteriati</taxon>
        <taxon>Fusobacteriota</taxon>
        <taxon>Fusobacteriia</taxon>
        <taxon>Fusobacteriales</taxon>
        <taxon>Leptotrichiaceae</taxon>
        <taxon>Leptotrichia</taxon>
    </lineage>
</organism>
<dbReference type="AlphaFoldDB" id="A0A134ARL8"/>
<dbReference type="InterPro" id="IPR018306">
    <property type="entry name" value="Phage_T5_Orf172_DNA-bd"/>
</dbReference>
<reference evidence="3" key="1">
    <citation type="submission" date="2016-01" db="EMBL/GenBank/DDBJ databases">
        <authorList>
            <person name="Mitreva M."/>
            <person name="Pepin K.H."/>
            <person name="Mihindukulasuriya K.A."/>
            <person name="Fulton R."/>
            <person name="Fronick C."/>
            <person name="O'Laughlin M."/>
            <person name="Miner T."/>
            <person name="Herter B."/>
            <person name="Rosa B.A."/>
            <person name="Cordes M."/>
            <person name="Tomlinson C."/>
            <person name="Wollam A."/>
            <person name="Palsikar V.B."/>
            <person name="Mardis E.R."/>
            <person name="Wilson R.K."/>
        </authorList>
    </citation>
    <scope>NUCLEOTIDE SEQUENCE [LARGE SCALE GENOMIC DNA]</scope>
    <source>
        <strain evidence="3">KA00185</strain>
    </source>
</reference>
<accession>A0A134ARL8</accession>
<dbReference type="InterPro" id="IPR025758">
    <property type="entry name" value="Fic/DOC_N"/>
</dbReference>
<dbReference type="Proteomes" id="UP000070483">
    <property type="component" value="Unassembled WGS sequence"/>
</dbReference>